<name>K9GT26_PEND2</name>
<sequence length="95" mass="10728">MSRARQESLEKLKNWVLGRNSQITKLAQGQGIGSRLDHSEEFEIDGKKYRRFKWKINKKAANATLKELANKDSHKVWAEADVPVDSDASNASDEG</sequence>
<dbReference type="Proteomes" id="UP000009882">
    <property type="component" value="Unassembled WGS sequence"/>
</dbReference>
<dbReference type="EMBL" id="AKCT01000102">
    <property type="protein sequence ID" value="EKV16246.1"/>
    <property type="molecule type" value="Genomic_DNA"/>
</dbReference>
<dbReference type="InParanoid" id="K9GT26"/>
<dbReference type="AlphaFoldDB" id="K9GT26"/>
<dbReference type="OrthoDB" id="2933464at2759"/>
<keyword evidence="2" id="KW-1185">Reference proteome</keyword>
<evidence type="ECO:0000313" key="1">
    <source>
        <dbReference type="EMBL" id="EKV16246.1"/>
    </source>
</evidence>
<organism evidence="1 2">
    <name type="scientific">Penicillium digitatum (strain PHI26 / CECT 20796)</name>
    <name type="common">Green mold</name>
    <dbReference type="NCBI Taxonomy" id="1170229"/>
    <lineage>
        <taxon>Eukaryota</taxon>
        <taxon>Fungi</taxon>
        <taxon>Dikarya</taxon>
        <taxon>Ascomycota</taxon>
        <taxon>Pezizomycotina</taxon>
        <taxon>Eurotiomycetes</taxon>
        <taxon>Eurotiomycetidae</taxon>
        <taxon>Eurotiales</taxon>
        <taxon>Aspergillaceae</taxon>
        <taxon>Penicillium</taxon>
    </lineage>
</organism>
<gene>
    <name evidence="1" type="ORF">PDIG_21180</name>
</gene>
<evidence type="ECO:0000313" key="2">
    <source>
        <dbReference type="Proteomes" id="UP000009882"/>
    </source>
</evidence>
<comment type="caution">
    <text evidence="1">The sequence shown here is derived from an EMBL/GenBank/DDBJ whole genome shotgun (WGS) entry which is preliminary data.</text>
</comment>
<protein>
    <submittedName>
        <fullName evidence="1">Uncharacterized protein</fullName>
    </submittedName>
</protein>
<dbReference type="HOGENOM" id="CLU_125044_0_0_1"/>
<proteinExistence type="predicted"/>
<reference evidence="2" key="1">
    <citation type="journal article" date="2012" name="BMC Genomics">
        <title>Genome sequence of the necrotrophic fungus Penicillium digitatum, the main postharvest pathogen of citrus.</title>
        <authorList>
            <person name="Marcet-Houben M."/>
            <person name="Ballester A.-R."/>
            <person name="de la Fuente B."/>
            <person name="Harries E."/>
            <person name="Marcos J.F."/>
            <person name="Gonzalez-Candelas L."/>
            <person name="Gabaldon T."/>
        </authorList>
    </citation>
    <scope>NUCLEOTIDE SEQUENCE [LARGE SCALE GENOMIC DNA]</scope>
    <source>
        <strain evidence="2">PHI26 / CECT 20796</strain>
    </source>
</reference>
<accession>K9GT26</accession>